<name>A0ABP8GW62_9SPHI</name>
<sequence>MRRLIPFLLLTLLLVLPCSFAWAVDKNPPAVKKVIKTVKKTPAILHADSAAVKPQKFNDASLEQYASQRDFRYDDGATEGPTWWDRFWDWFGAPFRGFHMSPEAFIILKYTFLIIAIAGLLFVILKLVGIDITGVFGIGPKKASVPYHETLENIHEIDFDAEIELAVTQGNYRLAVRLLYLKCLKQLSDKNLIDWQIDKTNTAYFYELQDADKQQAFGSLTRRFEYVWYGNFIIDEPAYKDINVLFQQFKQQIA</sequence>
<feature type="chain" id="PRO_5045708328" description="Protein-glutamine gamma-glutamyltransferase-like C-terminal domain-containing protein" evidence="2">
    <location>
        <begin position="24"/>
        <end position="254"/>
    </location>
</feature>
<keyword evidence="5" id="KW-1185">Reference proteome</keyword>
<evidence type="ECO:0000256" key="1">
    <source>
        <dbReference type="SAM" id="Phobius"/>
    </source>
</evidence>
<reference evidence="5" key="1">
    <citation type="journal article" date="2019" name="Int. J. Syst. Evol. Microbiol.">
        <title>The Global Catalogue of Microorganisms (GCM) 10K type strain sequencing project: providing services to taxonomists for standard genome sequencing and annotation.</title>
        <authorList>
            <consortium name="The Broad Institute Genomics Platform"/>
            <consortium name="The Broad Institute Genome Sequencing Center for Infectious Disease"/>
            <person name="Wu L."/>
            <person name="Ma J."/>
        </authorList>
    </citation>
    <scope>NUCLEOTIDE SEQUENCE [LARGE SCALE GENOMIC DNA]</scope>
    <source>
        <strain evidence="5">JCM 17705</strain>
    </source>
</reference>
<dbReference type="Pfam" id="PF13559">
    <property type="entry name" value="DUF4129"/>
    <property type="match status" value="1"/>
</dbReference>
<evidence type="ECO:0000313" key="5">
    <source>
        <dbReference type="Proteomes" id="UP001500582"/>
    </source>
</evidence>
<keyword evidence="1" id="KW-0812">Transmembrane</keyword>
<dbReference type="Proteomes" id="UP001500582">
    <property type="component" value="Unassembled WGS sequence"/>
</dbReference>
<keyword evidence="1" id="KW-0472">Membrane</keyword>
<feature type="transmembrane region" description="Helical" evidence="1">
    <location>
        <begin position="104"/>
        <end position="125"/>
    </location>
</feature>
<feature type="domain" description="Protein-glutamine gamma-glutamyltransferase-like C-terminal" evidence="3">
    <location>
        <begin position="179"/>
        <end position="240"/>
    </location>
</feature>
<comment type="caution">
    <text evidence="4">The sequence shown here is derived from an EMBL/GenBank/DDBJ whole genome shotgun (WGS) entry which is preliminary data.</text>
</comment>
<keyword evidence="2" id="KW-0732">Signal</keyword>
<dbReference type="InterPro" id="IPR025403">
    <property type="entry name" value="TgpA-like_C"/>
</dbReference>
<keyword evidence="1" id="KW-1133">Transmembrane helix</keyword>
<evidence type="ECO:0000259" key="3">
    <source>
        <dbReference type="Pfam" id="PF13559"/>
    </source>
</evidence>
<gene>
    <name evidence="4" type="ORF">GCM10023149_36200</name>
</gene>
<proteinExistence type="predicted"/>
<protein>
    <recommendedName>
        <fullName evidence="3">Protein-glutamine gamma-glutamyltransferase-like C-terminal domain-containing protein</fullName>
    </recommendedName>
</protein>
<feature type="signal peptide" evidence="2">
    <location>
        <begin position="1"/>
        <end position="23"/>
    </location>
</feature>
<dbReference type="EMBL" id="BAABFT010000010">
    <property type="protein sequence ID" value="GAA4330780.1"/>
    <property type="molecule type" value="Genomic_DNA"/>
</dbReference>
<evidence type="ECO:0000256" key="2">
    <source>
        <dbReference type="SAM" id="SignalP"/>
    </source>
</evidence>
<accession>A0ABP8GW62</accession>
<dbReference type="RefSeq" id="WP_345212559.1">
    <property type="nucleotide sequence ID" value="NZ_BAABFT010000010.1"/>
</dbReference>
<evidence type="ECO:0000313" key="4">
    <source>
        <dbReference type="EMBL" id="GAA4330780.1"/>
    </source>
</evidence>
<organism evidence="4 5">
    <name type="scientific">Mucilaginibacter gynuensis</name>
    <dbReference type="NCBI Taxonomy" id="1302236"/>
    <lineage>
        <taxon>Bacteria</taxon>
        <taxon>Pseudomonadati</taxon>
        <taxon>Bacteroidota</taxon>
        <taxon>Sphingobacteriia</taxon>
        <taxon>Sphingobacteriales</taxon>
        <taxon>Sphingobacteriaceae</taxon>
        <taxon>Mucilaginibacter</taxon>
    </lineage>
</organism>